<reference evidence="2" key="1">
    <citation type="submission" date="2019-11" db="EMBL/GenBank/DDBJ databases">
        <title>Characterization of Clostridium perfringens isolates from swine manure treated agricultural soils.</title>
        <authorList>
            <person name="Wushke S.T."/>
        </authorList>
    </citation>
    <scope>NUCLEOTIDE SEQUENCE</scope>
    <source>
        <strain evidence="2">X15</strain>
    </source>
</reference>
<dbReference type="InterPro" id="IPR015002">
    <property type="entry name" value="T6SS_Tdi1_C"/>
</dbReference>
<dbReference type="RefSeq" id="WP_322413337.1">
    <property type="nucleotide sequence ID" value="NZ_WNVG01001124.1"/>
</dbReference>
<dbReference type="AlphaFoldDB" id="A0AAW9IXT4"/>
<gene>
    <name evidence="2" type="ORF">GNF81_20020</name>
</gene>
<sequence length="65" mass="7325">VDEVNYSKILRKELFDQAYAVKGNLKPNDIYFFVPSLILGGKESVELIDKGNANVHQSLLFQLGK</sequence>
<feature type="non-terminal residue" evidence="2">
    <location>
        <position position="1"/>
    </location>
</feature>
<dbReference type="Pfam" id="PF08906">
    <property type="entry name" value="T6SS_Tdi1_C"/>
    <property type="match status" value="1"/>
</dbReference>
<evidence type="ECO:0000259" key="1">
    <source>
        <dbReference type="Pfam" id="PF08906"/>
    </source>
</evidence>
<protein>
    <submittedName>
        <fullName evidence="2">DUF1851 domain-containing protein</fullName>
    </submittedName>
</protein>
<comment type="caution">
    <text evidence="2">The sequence shown here is derived from an EMBL/GenBank/DDBJ whole genome shotgun (WGS) entry which is preliminary data.</text>
</comment>
<evidence type="ECO:0000313" key="3">
    <source>
        <dbReference type="Proteomes" id="UP001289066"/>
    </source>
</evidence>
<name>A0AAW9IXT4_CLOPF</name>
<accession>A0AAW9IXT4</accession>
<evidence type="ECO:0000313" key="2">
    <source>
        <dbReference type="EMBL" id="MDZ5034978.1"/>
    </source>
</evidence>
<proteinExistence type="predicted"/>
<dbReference type="Proteomes" id="UP001289066">
    <property type="component" value="Unassembled WGS sequence"/>
</dbReference>
<dbReference type="EMBL" id="WNVG01001124">
    <property type="protein sequence ID" value="MDZ5034978.1"/>
    <property type="molecule type" value="Genomic_DNA"/>
</dbReference>
<organism evidence="2 3">
    <name type="scientific">Clostridium perfringens</name>
    <dbReference type="NCBI Taxonomy" id="1502"/>
    <lineage>
        <taxon>Bacteria</taxon>
        <taxon>Bacillati</taxon>
        <taxon>Bacillota</taxon>
        <taxon>Clostridia</taxon>
        <taxon>Eubacteriales</taxon>
        <taxon>Clostridiaceae</taxon>
        <taxon>Clostridium</taxon>
    </lineage>
</organism>
<feature type="domain" description="T6SS immunity protein Tdi1 C-terminal" evidence="1">
    <location>
        <begin position="3"/>
        <end position="63"/>
    </location>
</feature>